<dbReference type="AlphaFoldDB" id="A0A8H7F5R6"/>
<comment type="similarity">
    <text evidence="3 9">Belongs to the HSF family.</text>
</comment>
<comment type="subunit">
    <text evidence="8">Homotrimer. Homotrimerization increases the affinity of HSF1 to DNA. Interacts with transcriptional coregulator SSA1 on chromatin.</text>
</comment>
<dbReference type="FunFam" id="1.10.10.10:FF:000027">
    <property type="entry name" value="Heat shock transcription factor 1"/>
    <property type="match status" value="1"/>
</dbReference>
<dbReference type="InterPro" id="IPR000418">
    <property type="entry name" value="Ets_dom"/>
</dbReference>
<comment type="similarity">
    <text evidence="2">Belongs to the ETS family.</text>
</comment>
<organism evidence="14 15">
    <name type="scientific">Agaricus bisporus var. burnettii</name>
    <dbReference type="NCBI Taxonomy" id="192524"/>
    <lineage>
        <taxon>Eukaryota</taxon>
        <taxon>Fungi</taxon>
        <taxon>Dikarya</taxon>
        <taxon>Basidiomycota</taxon>
        <taxon>Agaricomycotina</taxon>
        <taxon>Agaricomycetes</taxon>
        <taxon>Agaricomycetidae</taxon>
        <taxon>Agaricales</taxon>
        <taxon>Agaricineae</taxon>
        <taxon>Agaricaceae</taxon>
        <taxon>Agaricus</taxon>
    </lineage>
</organism>
<dbReference type="InterPro" id="IPR036388">
    <property type="entry name" value="WH-like_DNA-bd_sf"/>
</dbReference>
<keyword evidence="5" id="KW-0238">DNA-binding</keyword>
<dbReference type="PANTHER" id="PTHR10015">
    <property type="entry name" value="HEAT SHOCK TRANSCRIPTION FACTOR"/>
    <property type="match status" value="1"/>
</dbReference>
<evidence type="ECO:0000313" key="14">
    <source>
        <dbReference type="EMBL" id="KAF7778393.1"/>
    </source>
</evidence>
<evidence type="ECO:0000256" key="12">
    <source>
        <dbReference type="SAM" id="Phobius"/>
    </source>
</evidence>
<feature type="transmembrane region" description="Helical" evidence="12">
    <location>
        <begin position="541"/>
        <end position="563"/>
    </location>
</feature>
<feature type="region of interest" description="Disordered" evidence="11">
    <location>
        <begin position="430"/>
        <end position="484"/>
    </location>
</feature>
<feature type="compositionally biased region" description="Low complexity" evidence="11">
    <location>
        <begin position="292"/>
        <end position="302"/>
    </location>
</feature>
<feature type="compositionally biased region" description="Polar residues" evidence="11">
    <location>
        <begin position="330"/>
        <end position="341"/>
    </location>
</feature>
<keyword evidence="12" id="KW-1133">Transmembrane helix</keyword>
<dbReference type="Pfam" id="PF00447">
    <property type="entry name" value="HSF_DNA-bind"/>
    <property type="match status" value="1"/>
</dbReference>
<evidence type="ECO:0000256" key="9">
    <source>
        <dbReference type="RuleBase" id="RU004020"/>
    </source>
</evidence>
<evidence type="ECO:0000256" key="10">
    <source>
        <dbReference type="SAM" id="Coils"/>
    </source>
</evidence>
<feature type="compositionally biased region" description="Polar residues" evidence="11">
    <location>
        <begin position="430"/>
        <end position="451"/>
    </location>
</feature>
<evidence type="ECO:0000256" key="5">
    <source>
        <dbReference type="ARBA" id="ARBA00023125"/>
    </source>
</evidence>
<keyword evidence="7" id="KW-0539">Nucleus</keyword>
<comment type="caution">
    <text evidence="14">The sequence shown here is derived from an EMBL/GenBank/DDBJ whole genome shotgun (WGS) entry which is preliminary data.</text>
</comment>
<keyword evidence="12" id="KW-0472">Membrane</keyword>
<dbReference type="PRINTS" id="PR00056">
    <property type="entry name" value="HSFDOMAIN"/>
</dbReference>
<accession>A0A8H7F5R6</accession>
<evidence type="ECO:0000256" key="2">
    <source>
        <dbReference type="ARBA" id="ARBA00005562"/>
    </source>
</evidence>
<reference evidence="14 15" key="1">
    <citation type="journal article" name="Sci. Rep.">
        <title>Telomere-to-telomere assembled and centromere annotated genomes of the two main subspecies of the button mushroom Agaricus bisporus reveal especially polymorphic chromosome ends.</title>
        <authorList>
            <person name="Sonnenberg A.S.M."/>
            <person name="Sedaghat-Telgerd N."/>
            <person name="Lavrijssen B."/>
            <person name="Ohm R.A."/>
            <person name="Hendrickx P.M."/>
            <person name="Scholtmeijer K."/>
            <person name="Baars J.J.P."/>
            <person name="van Peer A."/>
        </authorList>
    </citation>
    <scope>NUCLEOTIDE SEQUENCE [LARGE SCALE GENOMIC DNA]</scope>
    <source>
        <strain evidence="14 15">H119_p4</strain>
    </source>
</reference>
<evidence type="ECO:0000259" key="13">
    <source>
        <dbReference type="PROSITE" id="PS50061"/>
    </source>
</evidence>
<evidence type="ECO:0000256" key="4">
    <source>
        <dbReference type="ARBA" id="ARBA00023015"/>
    </source>
</evidence>
<dbReference type="Proteomes" id="UP000629468">
    <property type="component" value="Unassembled WGS sequence"/>
</dbReference>
<gene>
    <name evidence="14" type="ORF">Agabi119p4_2738</name>
</gene>
<evidence type="ECO:0000256" key="6">
    <source>
        <dbReference type="ARBA" id="ARBA00023163"/>
    </source>
</evidence>
<keyword evidence="10" id="KW-0175">Coiled coil</keyword>
<feature type="compositionally biased region" description="Polar residues" evidence="11">
    <location>
        <begin position="303"/>
        <end position="320"/>
    </location>
</feature>
<feature type="coiled-coil region" evidence="10">
    <location>
        <begin position="191"/>
        <end position="225"/>
    </location>
</feature>
<dbReference type="SMART" id="SM00415">
    <property type="entry name" value="HSF"/>
    <property type="match status" value="1"/>
</dbReference>
<feature type="region of interest" description="Disordered" evidence="11">
    <location>
        <begin position="281"/>
        <end position="341"/>
    </location>
</feature>
<evidence type="ECO:0000256" key="8">
    <source>
        <dbReference type="ARBA" id="ARBA00062171"/>
    </source>
</evidence>
<evidence type="ECO:0000256" key="1">
    <source>
        <dbReference type="ARBA" id="ARBA00004123"/>
    </source>
</evidence>
<keyword evidence="4" id="KW-0805">Transcription regulation</keyword>
<keyword evidence="6" id="KW-0804">Transcription</keyword>
<dbReference type="Gene3D" id="1.10.10.10">
    <property type="entry name" value="Winged helix-like DNA-binding domain superfamily/Winged helix DNA-binding domain"/>
    <property type="match status" value="1"/>
</dbReference>
<dbReference type="GO" id="GO:0005634">
    <property type="term" value="C:nucleus"/>
    <property type="evidence" value="ECO:0007669"/>
    <property type="project" value="UniProtKB-SubCell"/>
</dbReference>
<sequence length="569" mass="62902">MLEFCGHGFSCLVLGPSPSMATETPSKHSTMPHATKKGVPAFLQSLYHIVSDEGTNNLIYWSPDGDSFFVQEPDRFAREELGRWFKHKNYQSFVRQLNNYGFYKIPHLQQGTLRSNGTNEYCHYSHPEFRRDRQDLLGRIQRKSQSTLNDSVVRDLPYATSIKKEGSAVVEMVPACNFPQGQLLETIMLDVGALKGRQTELEADNRNLRNEMKAVQVAMRQQQELIFRLLACFGVVPTTGQHHWTRAIQGVENQKLVTVTEINEETNHSIGSTDRCLNGDDIVISSPPCSPSPSVSLPSSSPEGRNQSPACSDSADNTASPLDRLDSTGYGLSNQAPNFSEDLTSNTLLPFESLHSFPETNESFDFDADNNWEFVDLSAESVSGLNQHFGMAEICTDPFNNFLSSDTGSCNGFTTASAPSLKLDDTSFMPTTPGISGSSSAPGNTTHTNVSALRRKRKASLVDESQRAGPECAPHPPPSPLSPYGTPTSADFILPTSLHPPGNDQVIETTIQSTCPWSPSDNFVPETCQKMINSHDHKSRGWSLLGLWYLYLYFISLSIFRCVRLRASP</sequence>
<evidence type="ECO:0000256" key="11">
    <source>
        <dbReference type="SAM" id="MobiDB-lite"/>
    </source>
</evidence>
<feature type="domain" description="ETS" evidence="13">
    <location>
        <begin position="40"/>
        <end position="100"/>
    </location>
</feature>
<keyword evidence="12" id="KW-0812">Transmembrane</keyword>
<dbReference type="PANTHER" id="PTHR10015:SF427">
    <property type="entry name" value="HEAT SHOCK FACTOR PROTEIN"/>
    <property type="match status" value="1"/>
</dbReference>
<dbReference type="InterPro" id="IPR036390">
    <property type="entry name" value="WH_DNA-bd_sf"/>
</dbReference>
<name>A0A8H7F5R6_AGABI</name>
<comment type="subcellular location">
    <subcellularLocation>
        <location evidence="1">Nucleus</location>
    </subcellularLocation>
</comment>
<evidence type="ECO:0000256" key="3">
    <source>
        <dbReference type="ARBA" id="ARBA00006403"/>
    </source>
</evidence>
<evidence type="ECO:0000313" key="15">
    <source>
        <dbReference type="Proteomes" id="UP000629468"/>
    </source>
</evidence>
<proteinExistence type="inferred from homology"/>
<evidence type="ECO:0000256" key="7">
    <source>
        <dbReference type="ARBA" id="ARBA00023242"/>
    </source>
</evidence>
<dbReference type="GO" id="GO:0003700">
    <property type="term" value="F:DNA-binding transcription factor activity"/>
    <property type="evidence" value="ECO:0007669"/>
    <property type="project" value="InterPro"/>
</dbReference>
<dbReference type="PROSITE" id="PS50061">
    <property type="entry name" value="ETS_DOMAIN_3"/>
    <property type="match status" value="1"/>
</dbReference>
<dbReference type="GO" id="GO:0043565">
    <property type="term" value="F:sequence-specific DNA binding"/>
    <property type="evidence" value="ECO:0007669"/>
    <property type="project" value="InterPro"/>
</dbReference>
<protein>
    <recommendedName>
        <fullName evidence="13">ETS domain-containing protein</fullName>
    </recommendedName>
</protein>
<dbReference type="InterPro" id="IPR000232">
    <property type="entry name" value="HSF_DNA-bd"/>
</dbReference>
<dbReference type="EMBL" id="JABXXO010000004">
    <property type="protein sequence ID" value="KAF7778393.1"/>
    <property type="molecule type" value="Genomic_DNA"/>
</dbReference>
<dbReference type="SUPFAM" id="SSF46785">
    <property type="entry name" value="Winged helix' DNA-binding domain"/>
    <property type="match status" value="1"/>
</dbReference>